<dbReference type="GO" id="GO:0016787">
    <property type="term" value="F:hydrolase activity"/>
    <property type="evidence" value="ECO:0007669"/>
    <property type="project" value="UniProtKB-KW"/>
</dbReference>
<evidence type="ECO:0000313" key="7">
    <source>
        <dbReference type="EMBL" id="GGE39978.1"/>
    </source>
</evidence>
<accession>A0A917ABU5</accession>
<evidence type="ECO:0000256" key="1">
    <source>
        <dbReference type="ARBA" id="ARBA00004651"/>
    </source>
</evidence>
<sequence length="118" mass="12435">MLGALTLIFTCQLIGETTTRALDLPLPGPVAGMVLLFIYLAVRGGISADMSRVADGLLSHLALLFVPAGVGVMLHFRLLGEEWLPIAVALIASTALTIAVTAWVMHLLTRKSGDQPDG</sequence>
<keyword evidence="2" id="KW-1003">Cell membrane</keyword>
<evidence type="ECO:0000256" key="3">
    <source>
        <dbReference type="ARBA" id="ARBA00022692"/>
    </source>
</evidence>
<organism evidence="7 8">
    <name type="scientific">Actibacterium pelagium</name>
    <dbReference type="NCBI Taxonomy" id="2029103"/>
    <lineage>
        <taxon>Bacteria</taxon>
        <taxon>Pseudomonadati</taxon>
        <taxon>Pseudomonadota</taxon>
        <taxon>Alphaproteobacteria</taxon>
        <taxon>Rhodobacterales</taxon>
        <taxon>Roseobacteraceae</taxon>
        <taxon>Actibacterium</taxon>
    </lineage>
</organism>
<keyword evidence="3 6" id="KW-0812">Transmembrane</keyword>
<dbReference type="EMBL" id="BMKN01000001">
    <property type="protein sequence ID" value="GGE39978.1"/>
    <property type="molecule type" value="Genomic_DNA"/>
</dbReference>
<feature type="transmembrane region" description="Helical" evidence="6">
    <location>
        <begin position="57"/>
        <end position="77"/>
    </location>
</feature>
<comment type="caution">
    <text evidence="7">The sequence shown here is derived from an EMBL/GenBank/DDBJ whole genome shotgun (WGS) entry which is preliminary data.</text>
</comment>
<keyword evidence="5 6" id="KW-0472">Membrane</keyword>
<feature type="transmembrane region" description="Helical" evidence="6">
    <location>
        <begin position="83"/>
        <end position="105"/>
    </location>
</feature>
<dbReference type="RefSeq" id="WP_095596619.1">
    <property type="nucleotide sequence ID" value="NZ_BMKN01000001.1"/>
</dbReference>
<evidence type="ECO:0000256" key="6">
    <source>
        <dbReference type="SAM" id="Phobius"/>
    </source>
</evidence>
<keyword evidence="4 6" id="KW-1133">Transmembrane helix</keyword>
<dbReference type="GO" id="GO:0005886">
    <property type="term" value="C:plasma membrane"/>
    <property type="evidence" value="ECO:0007669"/>
    <property type="project" value="UniProtKB-SubCell"/>
</dbReference>
<dbReference type="PANTHER" id="PTHR33931">
    <property type="entry name" value="HOLIN-LIKE PROTEIN CIDA-RELATED"/>
    <property type="match status" value="1"/>
</dbReference>
<dbReference type="Pfam" id="PF03788">
    <property type="entry name" value="LrgA"/>
    <property type="match status" value="1"/>
</dbReference>
<keyword evidence="8" id="KW-1185">Reference proteome</keyword>
<feature type="transmembrane region" description="Helical" evidence="6">
    <location>
        <begin position="31"/>
        <end position="50"/>
    </location>
</feature>
<evidence type="ECO:0000256" key="5">
    <source>
        <dbReference type="ARBA" id="ARBA00023136"/>
    </source>
</evidence>
<dbReference type="AlphaFoldDB" id="A0A917ABU5"/>
<keyword evidence="7" id="KW-0378">Hydrolase</keyword>
<proteinExistence type="predicted"/>
<reference evidence="7" key="1">
    <citation type="journal article" date="2014" name="Int. J. Syst. Evol. Microbiol.">
        <title>Complete genome sequence of Corynebacterium casei LMG S-19264T (=DSM 44701T), isolated from a smear-ripened cheese.</title>
        <authorList>
            <consortium name="US DOE Joint Genome Institute (JGI-PGF)"/>
            <person name="Walter F."/>
            <person name="Albersmeier A."/>
            <person name="Kalinowski J."/>
            <person name="Ruckert C."/>
        </authorList>
    </citation>
    <scope>NUCLEOTIDE SEQUENCE</scope>
    <source>
        <strain evidence="7">CGMCC 1.16012</strain>
    </source>
</reference>
<evidence type="ECO:0000256" key="2">
    <source>
        <dbReference type="ARBA" id="ARBA00022475"/>
    </source>
</evidence>
<dbReference type="Proteomes" id="UP000606730">
    <property type="component" value="Unassembled WGS sequence"/>
</dbReference>
<dbReference type="InterPro" id="IPR005538">
    <property type="entry name" value="LrgA/CidA"/>
</dbReference>
<reference evidence="7" key="2">
    <citation type="submission" date="2020-09" db="EMBL/GenBank/DDBJ databases">
        <authorList>
            <person name="Sun Q."/>
            <person name="Zhou Y."/>
        </authorList>
    </citation>
    <scope>NUCLEOTIDE SEQUENCE</scope>
    <source>
        <strain evidence="7">CGMCC 1.16012</strain>
    </source>
</reference>
<gene>
    <name evidence="7" type="ORF">GCM10011517_04610</name>
</gene>
<evidence type="ECO:0000313" key="8">
    <source>
        <dbReference type="Proteomes" id="UP000606730"/>
    </source>
</evidence>
<protein>
    <submittedName>
        <fullName evidence="7">Murein hydrolase transporter LrgA</fullName>
    </submittedName>
</protein>
<evidence type="ECO:0000256" key="4">
    <source>
        <dbReference type="ARBA" id="ARBA00022989"/>
    </source>
</evidence>
<dbReference type="PANTHER" id="PTHR33931:SF2">
    <property type="entry name" value="HOLIN-LIKE PROTEIN CIDA"/>
    <property type="match status" value="1"/>
</dbReference>
<name>A0A917ABU5_9RHOB</name>
<dbReference type="OrthoDB" id="385012at2"/>
<comment type="subcellular location">
    <subcellularLocation>
        <location evidence="1">Cell membrane</location>
        <topology evidence="1">Multi-pass membrane protein</topology>
    </subcellularLocation>
</comment>